<protein>
    <submittedName>
        <fullName evidence="2">Uncharacterized protein</fullName>
    </submittedName>
</protein>
<gene>
    <name evidence="2" type="ORF">JOB18_019743</name>
</gene>
<dbReference type="Proteomes" id="UP000693946">
    <property type="component" value="Linkage Group LG3"/>
</dbReference>
<sequence>MRQCQRRGCEMTTVKFIFLTLLTWMVLSGTWLSLNRRELRLYGHGGETKSFCSNASYKNAVVHTSQLTVTCERFLGIWGEITEDCSSFASLPANVTFVRGCVNTSERARDEARNRKICIYDIQQLWAYFQSKTSCLLHRTQIMSECSKETFLTQAGRVKSVRPYASRWKVEAGLLATVLLFGTYMKRMTPSANSAAPVSDSNSTMMMLLIMTLHRLSPPVIQQPYITVVISSAVCLSYALIRAANVSLACKVACKMMKGLCLLRQRLWSLPFTFMLLWFPCRLLFLDKIEDNDFGSTLRYWALLELLVTLYCMSILLPSLLQFILMKLDFLSVHLHVQLVTCLQNSRVPTKYVLVMKIHRFI</sequence>
<evidence type="ECO:0000313" key="2">
    <source>
        <dbReference type="EMBL" id="KAG7496472.1"/>
    </source>
</evidence>
<dbReference type="EMBL" id="JAGKHQ010000015">
    <property type="protein sequence ID" value="KAG7496472.1"/>
    <property type="molecule type" value="Genomic_DNA"/>
</dbReference>
<feature type="transmembrane region" description="Helical" evidence="1">
    <location>
        <begin position="16"/>
        <end position="34"/>
    </location>
</feature>
<accession>A0AAV6QXK5</accession>
<comment type="caution">
    <text evidence="2">The sequence shown here is derived from an EMBL/GenBank/DDBJ whole genome shotgun (WGS) entry which is preliminary data.</text>
</comment>
<organism evidence="2 3">
    <name type="scientific">Solea senegalensis</name>
    <name type="common">Senegalese sole</name>
    <dbReference type="NCBI Taxonomy" id="28829"/>
    <lineage>
        <taxon>Eukaryota</taxon>
        <taxon>Metazoa</taxon>
        <taxon>Chordata</taxon>
        <taxon>Craniata</taxon>
        <taxon>Vertebrata</taxon>
        <taxon>Euteleostomi</taxon>
        <taxon>Actinopterygii</taxon>
        <taxon>Neopterygii</taxon>
        <taxon>Teleostei</taxon>
        <taxon>Neoteleostei</taxon>
        <taxon>Acanthomorphata</taxon>
        <taxon>Carangaria</taxon>
        <taxon>Pleuronectiformes</taxon>
        <taxon>Pleuronectoidei</taxon>
        <taxon>Soleidae</taxon>
        <taxon>Solea</taxon>
    </lineage>
</organism>
<feature type="transmembrane region" description="Helical" evidence="1">
    <location>
        <begin position="298"/>
        <end position="321"/>
    </location>
</feature>
<keyword evidence="3" id="KW-1185">Reference proteome</keyword>
<keyword evidence="1" id="KW-1133">Transmembrane helix</keyword>
<dbReference type="AlphaFoldDB" id="A0AAV6QXK5"/>
<keyword evidence="1" id="KW-0472">Membrane</keyword>
<keyword evidence="1" id="KW-0812">Transmembrane</keyword>
<evidence type="ECO:0000313" key="3">
    <source>
        <dbReference type="Proteomes" id="UP000693946"/>
    </source>
</evidence>
<evidence type="ECO:0000256" key="1">
    <source>
        <dbReference type="SAM" id="Phobius"/>
    </source>
</evidence>
<proteinExistence type="predicted"/>
<reference evidence="2 3" key="1">
    <citation type="journal article" date="2021" name="Sci. Rep.">
        <title>Chromosome anchoring in Senegalese sole (Solea senegalensis) reveals sex-associated markers and genome rearrangements in flatfish.</title>
        <authorList>
            <person name="Guerrero-Cozar I."/>
            <person name="Gomez-Garrido J."/>
            <person name="Berbel C."/>
            <person name="Martinez-Blanch J.F."/>
            <person name="Alioto T."/>
            <person name="Claros M.G."/>
            <person name="Gagnaire P.A."/>
            <person name="Manchado M."/>
        </authorList>
    </citation>
    <scope>NUCLEOTIDE SEQUENCE [LARGE SCALE GENOMIC DNA]</scope>
    <source>
        <strain evidence="2">Sse05_10M</strain>
    </source>
</reference>
<feature type="transmembrane region" description="Helical" evidence="1">
    <location>
        <begin position="225"/>
        <end position="246"/>
    </location>
</feature>
<name>A0AAV6QXK5_SOLSE</name>
<feature type="transmembrane region" description="Helical" evidence="1">
    <location>
        <begin position="267"/>
        <end position="286"/>
    </location>
</feature>